<evidence type="ECO:0000256" key="3">
    <source>
        <dbReference type="ARBA" id="ARBA00023002"/>
    </source>
</evidence>
<evidence type="ECO:0000256" key="4">
    <source>
        <dbReference type="ARBA" id="ARBA00023004"/>
    </source>
</evidence>
<keyword evidence="3" id="KW-0560">Oxidoreductase</keyword>
<dbReference type="Proteomes" id="UP001610657">
    <property type="component" value="Unassembled WGS sequence"/>
</dbReference>
<dbReference type="SUPFAM" id="SSF51197">
    <property type="entry name" value="Clavaminate synthase-like"/>
    <property type="match status" value="1"/>
</dbReference>
<evidence type="ECO:0000256" key="1">
    <source>
        <dbReference type="ARBA" id="ARBA00008425"/>
    </source>
</evidence>
<dbReference type="InterPro" id="IPR042098">
    <property type="entry name" value="TauD-like_sf"/>
</dbReference>
<dbReference type="GO" id="GO:0005506">
    <property type="term" value="F:iron ion binding"/>
    <property type="evidence" value="ECO:0007669"/>
    <property type="project" value="InterPro"/>
</dbReference>
<comment type="similarity">
    <text evidence="1">Belongs to the clavaminate synthase family.</text>
</comment>
<evidence type="ECO:0000256" key="2">
    <source>
        <dbReference type="ARBA" id="ARBA00022723"/>
    </source>
</evidence>
<dbReference type="PATRIC" id="fig|129140.3.peg.1966"/>
<gene>
    <name evidence="6" type="ORF">ALO44_01517</name>
    <name evidence="7" type="ORF">RA271_26260</name>
</gene>
<protein>
    <submittedName>
        <fullName evidence="7">Taurine catabolism dioxygenase TauD</fullName>
    </submittedName>
</protein>
<keyword evidence="9" id="KW-1185">Reference proteome</keyword>
<organism evidence="6 8">
    <name type="scientific">Pseudomonas syringae pv. tagetis</name>
    <dbReference type="NCBI Taxonomy" id="129140"/>
    <lineage>
        <taxon>Bacteria</taxon>
        <taxon>Pseudomonadati</taxon>
        <taxon>Pseudomonadota</taxon>
        <taxon>Gammaproteobacteria</taxon>
        <taxon>Pseudomonadales</taxon>
        <taxon>Pseudomonadaceae</taxon>
        <taxon>Pseudomonas</taxon>
    </lineage>
</organism>
<name>A0A0N8T4V3_9PSED</name>
<evidence type="ECO:0000313" key="7">
    <source>
        <dbReference type="EMBL" id="MFH7518652.1"/>
    </source>
</evidence>
<dbReference type="InterPro" id="IPR014503">
    <property type="entry name" value="Clavaminate_syn-like"/>
</dbReference>
<dbReference type="AlphaFoldDB" id="A0A0N8T4V3"/>
<dbReference type="GO" id="GO:0016706">
    <property type="term" value="F:2-oxoglutarate-dependent dioxygenase activity"/>
    <property type="evidence" value="ECO:0007669"/>
    <property type="project" value="UniProtKB-ARBA"/>
</dbReference>
<dbReference type="RefSeq" id="WP_055004937.1">
    <property type="nucleotide sequence ID" value="NZ_CP092923.1"/>
</dbReference>
<sequence>MISLFTFEPEEKAQLLDLLEPLDLSPYTHYSGLSERINRLHAHVPARFLEACQTIRTERTNHQQKIHVIRNCPLDRVIPELDPEDPVKDKYLKKTQFVSEGFLELFAQLTGTPLLSYETRNEGDFFTDVIAIKKYSGQLTGFSDSELVFHNDRTAHRVRADYITLLGMRCPEDDLIYTGYIDGVDIVKHLEPQHIPCLREPHFYTVFDVFSRDMNRQLSTSEKHAILSNDHSIRFLDTMTRVAAEAPVEARDAFIAFKSAMIRSHCRLHRILTGDLLSFANQEGLHNREKIDILHPDSAASRWLLKTYAFKDQGTAESFRSYWSRNRAGCVID</sequence>
<keyword evidence="2 5" id="KW-0479">Metal-binding</keyword>
<dbReference type="GeneID" id="96216527"/>
<dbReference type="PIRSF" id="PIRSF019543">
    <property type="entry name" value="Clavaminate_syn"/>
    <property type="match status" value="1"/>
</dbReference>
<feature type="binding site" evidence="5">
    <location>
        <position position="150"/>
    </location>
    <ligand>
        <name>Fe cation</name>
        <dbReference type="ChEBI" id="CHEBI:24875"/>
    </ligand>
</feature>
<proteinExistence type="inferred from homology"/>
<comment type="caution">
    <text evidence="6">The sequence shown here is derived from an EMBL/GenBank/DDBJ whole genome shotgun (WGS) entry which is preliminary data.</text>
</comment>
<dbReference type="Gene3D" id="3.60.130.10">
    <property type="entry name" value="Clavaminate synthase-like"/>
    <property type="match status" value="1"/>
</dbReference>
<dbReference type="Proteomes" id="UP000050474">
    <property type="component" value="Unassembled WGS sequence"/>
</dbReference>
<keyword evidence="4 5" id="KW-0408">Iron</keyword>
<keyword evidence="7" id="KW-0223">Dioxygenase</keyword>
<evidence type="ECO:0000313" key="6">
    <source>
        <dbReference type="EMBL" id="KPY89432.1"/>
    </source>
</evidence>
<reference evidence="7 9" key="2">
    <citation type="submission" date="2023-08" db="EMBL/GenBank/DDBJ databases">
        <title>Genomic and mutational analysis of Pseudomonas syringae pv. tagetis EB037 pathogenicity on sunflower.</title>
        <authorList>
            <person name="Maul J.E."/>
        </authorList>
    </citation>
    <scope>NUCLEOTIDE SEQUENCE [LARGE SCALE GENOMIC DNA]</scope>
    <source>
        <strain evidence="7 9">EB037_T1</strain>
    </source>
</reference>
<dbReference type="EMBL" id="JAVCQK010000032">
    <property type="protein sequence ID" value="MFH7518652.1"/>
    <property type="molecule type" value="Genomic_DNA"/>
</dbReference>
<evidence type="ECO:0000313" key="9">
    <source>
        <dbReference type="Proteomes" id="UP001610657"/>
    </source>
</evidence>
<dbReference type="STRING" id="129140.ALO44_01517"/>
<reference evidence="6 8" key="1">
    <citation type="submission" date="2015-09" db="EMBL/GenBank/DDBJ databases">
        <title>Genome announcement of multiple Pseudomonas syringae strains.</title>
        <authorList>
            <person name="Thakur S."/>
            <person name="Wang P.W."/>
            <person name="Gong Y."/>
            <person name="Weir B.S."/>
            <person name="Guttman D.S."/>
        </authorList>
    </citation>
    <scope>NUCLEOTIDE SEQUENCE [LARGE SCALE GENOMIC DNA]</scope>
    <source>
        <strain evidence="6 8">ICMP4091</strain>
    </source>
</reference>
<dbReference type="EMBL" id="LJRM01000027">
    <property type="protein sequence ID" value="KPY89432.1"/>
    <property type="molecule type" value="Genomic_DNA"/>
</dbReference>
<accession>A0A0N8T4V3</accession>
<evidence type="ECO:0000256" key="5">
    <source>
        <dbReference type="PIRSR" id="PIRSR019543-2"/>
    </source>
</evidence>
<evidence type="ECO:0000313" key="8">
    <source>
        <dbReference type="Proteomes" id="UP000050474"/>
    </source>
</evidence>